<feature type="region of interest" description="Disordered" evidence="1">
    <location>
        <begin position="24"/>
        <end position="46"/>
    </location>
</feature>
<dbReference type="PANTHER" id="PTHR10694:SF7">
    <property type="entry name" value="[HISTONE H3]-TRIMETHYL-L-LYSINE(9) DEMETHYLASE"/>
    <property type="match status" value="1"/>
</dbReference>
<dbReference type="OrthoDB" id="3945308at2759"/>
<accession>A0A0D2D3M5</accession>
<feature type="compositionally biased region" description="Low complexity" evidence="1">
    <location>
        <begin position="160"/>
        <end position="177"/>
    </location>
</feature>
<feature type="compositionally biased region" description="Basic and acidic residues" evidence="1">
    <location>
        <begin position="562"/>
        <end position="581"/>
    </location>
</feature>
<dbReference type="EMBL" id="KN847348">
    <property type="protein sequence ID" value="KIW36900.1"/>
    <property type="molecule type" value="Genomic_DNA"/>
</dbReference>
<feature type="region of interest" description="Disordered" evidence="1">
    <location>
        <begin position="531"/>
        <end position="600"/>
    </location>
</feature>
<dbReference type="STRING" id="215243.A0A0D2D3M5"/>
<dbReference type="VEuPathDB" id="FungiDB:PV06_11014"/>
<dbReference type="RefSeq" id="XP_016257116.1">
    <property type="nucleotide sequence ID" value="XM_016412617.1"/>
</dbReference>
<dbReference type="AlphaFoldDB" id="A0A0D2D3M5"/>
<name>A0A0D2D3M5_9EURO</name>
<dbReference type="Pfam" id="PF02373">
    <property type="entry name" value="JmjC"/>
    <property type="match status" value="1"/>
</dbReference>
<dbReference type="Proteomes" id="UP000053342">
    <property type="component" value="Unassembled WGS sequence"/>
</dbReference>
<organism evidence="3 4">
    <name type="scientific">Exophiala oligosperma</name>
    <dbReference type="NCBI Taxonomy" id="215243"/>
    <lineage>
        <taxon>Eukaryota</taxon>
        <taxon>Fungi</taxon>
        <taxon>Dikarya</taxon>
        <taxon>Ascomycota</taxon>
        <taxon>Pezizomycotina</taxon>
        <taxon>Eurotiomycetes</taxon>
        <taxon>Chaetothyriomycetidae</taxon>
        <taxon>Chaetothyriales</taxon>
        <taxon>Herpotrichiellaceae</taxon>
        <taxon>Exophiala</taxon>
    </lineage>
</organism>
<dbReference type="GeneID" id="27363088"/>
<feature type="domain" description="JmjC" evidence="2">
    <location>
        <begin position="351"/>
        <end position="514"/>
    </location>
</feature>
<reference evidence="3 4" key="1">
    <citation type="submission" date="2015-01" db="EMBL/GenBank/DDBJ databases">
        <title>The Genome Sequence of Exophiala oligosperma CBS72588.</title>
        <authorList>
            <consortium name="The Broad Institute Genomics Platform"/>
            <person name="Cuomo C."/>
            <person name="de Hoog S."/>
            <person name="Gorbushina A."/>
            <person name="Stielow B."/>
            <person name="Teixiera M."/>
            <person name="Abouelleil A."/>
            <person name="Chapman S.B."/>
            <person name="Priest M."/>
            <person name="Young S.K."/>
            <person name="Wortman J."/>
            <person name="Nusbaum C."/>
            <person name="Birren B."/>
        </authorList>
    </citation>
    <scope>NUCLEOTIDE SEQUENCE [LARGE SCALE GENOMIC DNA]</scope>
    <source>
        <strain evidence="3 4">CBS 72588</strain>
    </source>
</reference>
<proteinExistence type="predicted"/>
<feature type="region of interest" description="Disordered" evidence="1">
    <location>
        <begin position="189"/>
        <end position="210"/>
    </location>
</feature>
<dbReference type="HOGENOM" id="CLU_011883_0_0_1"/>
<feature type="compositionally biased region" description="Basic residues" evidence="1">
    <location>
        <begin position="29"/>
        <end position="38"/>
    </location>
</feature>
<protein>
    <recommendedName>
        <fullName evidence="2">JmjC domain-containing protein</fullName>
    </recommendedName>
</protein>
<dbReference type="GO" id="GO:0032454">
    <property type="term" value="F:histone H3K9 demethylase activity"/>
    <property type="evidence" value="ECO:0007669"/>
    <property type="project" value="TreeGrafter"/>
</dbReference>
<dbReference type="PANTHER" id="PTHR10694">
    <property type="entry name" value="LYSINE-SPECIFIC DEMETHYLASE"/>
    <property type="match status" value="1"/>
</dbReference>
<feature type="region of interest" description="Disordered" evidence="1">
    <location>
        <begin position="65"/>
        <end position="177"/>
    </location>
</feature>
<dbReference type="Gene3D" id="2.60.120.650">
    <property type="entry name" value="Cupin"/>
    <property type="match status" value="1"/>
</dbReference>
<dbReference type="GO" id="GO:0005634">
    <property type="term" value="C:nucleus"/>
    <property type="evidence" value="ECO:0007669"/>
    <property type="project" value="TreeGrafter"/>
</dbReference>
<evidence type="ECO:0000313" key="3">
    <source>
        <dbReference type="EMBL" id="KIW36900.1"/>
    </source>
</evidence>
<dbReference type="GO" id="GO:0010468">
    <property type="term" value="P:regulation of gene expression"/>
    <property type="evidence" value="ECO:0007669"/>
    <property type="project" value="TreeGrafter"/>
</dbReference>
<keyword evidence="4" id="KW-1185">Reference proteome</keyword>
<feature type="compositionally biased region" description="Low complexity" evidence="1">
    <location>
        <begin position="189"/>
        <end position="203"/>
    </location>
</feature>
<dbReference type="GO" id="GO:0000785">
    <property type="term" value="C:chromatin"/>
    <property type="evidence" value="ECO:0007669"/>
    <property type="project" value="TreeGrafter"/>
</dbReference>
<dbReference type="SMART" id="SM00558">
    <property type="entry name" value="JmjC"/>
    <property type="match status" value="1"/>
</dbReference>
<dbReference type="InterPro" id="IPR003347">
    <property type="entry name" value="JmjC_dom"/>
</dbReference>
<evidence type="ECO:0000256" key="1">
    <source>
        <dbReference type="SAM" id="MobiDB-lite"/>
    </source>
</evidence>
<dbReference type="GO" id="GO:0051864">
    <property type="term" value="F:histone H3K36 demethylase activity"/>
    <property type="evidence" value="ECO:0007669"/>
    <property type="project" value="TreeGrafter"/>
</dbReference>
<sequence>MSAVNARIQGIEDTLKKLLGVVDKYGSPGRHRSAKSRKPSQPPWKTIRSIIEKLAQDVQNVKEMVEGSGIDTRHDRRTGANNEKATPEDPLQILDQSPHERQQFGQNSSDTAGDIQNDAPISADSSTNTDRQAIPTPLLSGLDIDENRAPSTPIPNQSCTAPTTVPTTVPTSVESSEVEENTAVVVSMPHSSSHPIMSTISQSDTSAQSVSEIPRNPNITISYRVEQGVVVLVPGNMDQCRDMPFLFSQAEALGARETGVFKYVLPSDFKTNAYTFPKITTRISKFGSRLRSDDIFHISRTEDLETLEVSETSFTPIEADELSEMLERRLADPEAMSKMRYCTDLSAQTAEARRQLGLPAESPIWPLKGNMLDRTKYRVPGLHWPYGYVSGDDGSLFVIHREDGKLPSLNVLHYGREKLWYVVARKDGYLVENEVKRGKCEQKVRHASDWIPRLKLKAMGASFATFVQRPREVVVVWGDSYHQGGTIGHTVAEALNYGGPGWSIEGYSECSPNCDGFPIPNAFLEFRAPNEPQREQGDEVSQPVHGSLQSQGRELLGRNRAPTRDGKATENELRMNKQEARPRKRRRDAPIQQHSRKKTRFQTIHSLADTVMTKTEIRKDLVSRMVTAIRSRDAFQQFCDIIHGRRDPEPTAIRIYLTTNASKRQLRIQDPAQMLENDVKSLSMLSRKTTFHDFLTRLFQVRLADHINEISRGRLRSEPAVIAKILQRTGMSKRQYLYHRDRGAKWREYSSSPSKLKDLAFLHRLGSTSTKESLPPYVLI</sequence>
<gene>
    <name evidence="3" type="ORF">PV06_11014</name>
</gene>
<evidence type="ECO:0000259" key="2">
    <source>
        <dbReference type="PROSITE" id="PS51184"/>
    </source>
</evidence>
<evidence type="ECO:0000313" key="4">
    <source>
        <dbReference type="Proteomes" id="UP000053342"/>
    </source>
</evidence>
<dbReference type="PROSITE" id="PS51184">
    <property type="entry name" value="JMJC"/>
    <property type="match status" value="1"/>
</dbReference>